<evidence type="ECO:0000256" key="5">
    <source>
        <dbReference type="ARBA" id="ARBA00022670"/>
    </source>
</evidence>
<keyword evidence="5 15" id="KW-0645">Protease</keyword>
<keyword evidence="4" id="KW-0121">Carboxypeptidase</keyword>
<feature type="domain" description="Peptidase M3A/M3B catalytic" evidence="17">
    <location>
        <begin position="251"/>
        <end position="696"/>
    </location>
</feature>
<evidence type="ECO:0000256" key="15">
    <source>
        <dbReference type="RuleBase" id="RU003435"/>
    </source>
</evidence>
<reference evidence="18 19" key="1">
    <citation type="journal article" date="2019" name="Environ. Microbiol.">
        <title>Species interactions and distinct microbial communities in high Arctic permafrost affected cryosols are associated with the CH4 and CO2 gas fluxes.</title>
        <authorList>
            <person name="Altshuler I."/>
            <person name="Hamel J."/>
            <person name="Turney S."/>
            <person name="Magnuson E."/>
            <person name="Levesque R."/>
            <person name="Greer C."/>
            <person name="Whyte L.G."/>
        </authorList>
    </citation>
    <scope>NUCLEOTIDE SEQUENCE [LARGE SCALE GENOMIC DNA]</scope>
    <source>
        <strain evidence="18 19">E6.1</strain>
    </source>
</reference>
<keyword evidence="16" id="KW-0732">Signal</keyword>
<keyword evidence="9 15" id="KW-0482">Metalloprotease</keyword>
<dbReference type="CDD" id="cd06456">
    <property type="entry name" value="M3A_DCP"/>
    <property type="match status" value="1"/>
</dbReference>
<comment type="cofactor">
    <cofactor evidence="15">
        <name>Zn(2+)</name>
        <dbReference type="ChEBI" id="CHEBI:29105"/>
    </cofactor>
    <text evidence="15">Binds 1 zinc ion.</text>
</comment>
<keyword evidence="7 15" id="KW-0378">Hydrolase</keyword>
<dbReference type="PANTHER" id="PTHR43660">
    <property type="entry name" value="DIPEPTIDYL CARBOXYPEPTIDASE"/>
    <property type="match status" value="1"/>
</dbReference>
<comment type="subcellular location">
    <subcellularLocation>
        <location evidence="1">Cytoplasm</location>
    </subcellularLocation>
</comment>
<dbReference type="InterPro" id="IPR001567">
    <property type="entry name" value="Pept_M3A_M3B_dom"/>
</dbReference>
<evidence type="ECO:0000256" key="7">
    <source>
        <dbReference type="ARBA" id="ARBA00022801"/>
    </source>
</evidence>
<dbReference type="InterPro" id="IPR045090">
    <property type="entry name" value="Pept_M3A_M3B"/>
</dbReference>
<evidence type="ECO:0000313" key="18">
    <source>
        <dbReference type="EMBL" id="TPG49457.1"/>
    </source>
</evidence>
<keyword evidence="8 15" id="KW-0862">Zinc</keyword>
<feature type="signal peptide" evidence="16">
    <location>
        <begin position="1"/>
        <end position="21"/>
    </location>
</feature>
<dbReference type="PANTHER" id="PTHR43660:SF1">
    <property type="entry name" value="DIPEPTIDYL CARBOXYPEPTIDASE"/>
    <property type="match status" value="1"/>
</dbReference>
<comment type="function">
    <text evidence="11">Removes dipeptides from the C-termini of N-blocked tripeptides, tetrapeptides and larger peptides.</text>
</comment>
<keyword evidence="19" id="KW-1185">Reference proteome</keyword>
<dbReference type="Pfam" id="PF01432">
    <property type="entry name" value="Peptidase_M3"/>
    <property type="match status" value="1"/>
</dbReference>
<evidence type="ECO:0000313" key="19">
    <source>
        <dbReference type="Proteomes" id="UP000319931"/>
    </source>
</evidence>
<feature type="chain" id="PRO_5021259528" description="Dipeptidyl carboxypeptidase" evidence="16">
    <location>
        <begin position="22"/>
        <end position="702"/>
    </location>
</feature>
<keyword evidence="3" id="KW-0963">Cytoplasm</keyword>
<evidence type="ECO:0000256" key="1">
    <source>
        <dbReference type="ARBA" id="ARBA00004496"/>
    </source>
</evidence>
<dbReference type="GO" id="GO:0006508">
    <property type="term" value="P:proteolysis"/>
    <property type="evidence" value="ECO:0007669"/>
    <property type="project" value="UniProtKB-KW"/>
</dbReference>
<protein>
    <recommendedName>
        <fullName evidence="13">Dipeptidyl carboxypeptidase</fullName>
        <ecNumber evidence="12">3.4.15.5</ecNumber>
    </recommendedName>
    <alternativeName>
        <fullName evidence="14">Peptidyl-dipeptidase Dcp</fullName>
    </alternativeName>
</protein>
<dbReference type="FunFam" id="1.10.1370.40:FF:000001">
    <property type="entry name" value="Dipeptidyl carboxypeptidase II"/>
    <property type="match status" value="1"/>
</dbReference>
<dbReference type="GO" id="GO:0004222">
    <property type="term" value="F:metalloendopeptidase activity"/>
    <property type="evidence" value="ECO:0007669"/>
    <property type="project" value="InterPro"/>
</dbReference>
<evidence type="ECO:0000256" key="12">
    <source>
        <dbReference type="ARBA" id="ARBA00066668"/>
    </source>
</evidence>
<dbReference type="Gene3D" id="3.40.390.10">
    <property type="entry name" value="Collagenase (Catalytic Domain)"/>
    <property type="match status" value="1"/>
</dbReference>
<dbReference type="Gene3D" id="1.10.1370.40">
    <property type="match status" value="1"/>
</dbReference>
<evidence type="ECO:0000256" key="9">
    <source>
        <dbReference type="ARBA" id="ARBA00023049"/>
    </source>
</evidence>
<dbReference type="GO" id="GO:0005829">
    <property type="term" value="C:cytosol"/>
    <property type="evidence" value="ECO:0007669"/>
    <property type="project" value="TreeGrafter"/>
</dbReference>
<evidence type="ECO:0000256" key="10">
    <source>
        <dbReference type="ARBA" id="ARBA00052506"/>
    </source>
</evidence>
<dbReference type="EC" id="3.4.15.5" evidence="12"/>
<dbReference type="InterPro" id="IPR024077">
    <property type="entry name" value="Neurolysin/TOP_dom2"/>
</dbReference>
<dbReference type="InterPro" id="IPR024079">
    <property type="entry name" value="MetalloPept_cat_dom_sf"/>
</dbReference>
<evidence type="ECO:0000256" key="4">
    <source>
        <dbReference type="ARBA" id="ARBA00022645"/>
    </source>
</evidence>
<keyword evidence="6 15" id="KW-0479">Metal-binding</keyword>
<evidence type="ECO:0000256" key="2">
    <source>
        <dbReference type="ARBA" id="ARBA00006040"/>
    </source>
</evidence>
<evidence type="ECO:0000256" key="14">
    <source>
        <dbReference type="ARBA" id="ARBA00075608"/>
    </source>
</evidence>
<dbReference type="GO" id="GO:0046872">
    <property type="term" value="F:metal ion binding"/>
    <property type="evidence" value="ECO:0007669"/>
    <property type="project" value="UniProtKB-UniRule"/>
</dbReference>
<dbReference type="RefSeq" id="WP_140851886.1">
    <property type="nucleotide sequence ID" value="NZ_RCZC01000007.1"/>
</dbReference>
<evidence type="ECO:0000256" key="16">
    <source>
        <dbReference type="SAM" id="SignalP"/>
    </source>
</evidence>
<dbReference type="EMBL" id="RCZC01000007">
    <property type="protein sequence ID" value="TPG49457.1"/>
    <property type="molecule type" value="Genomic_DNA"/>
</dbReference>
<name>A0A502FIX1_9SPHN</name>
<evidence type="ECO:0000259" key="17">
    <source>
        <dbReference type="Pfam" id="PF01432"/>
    </source>
</evidence>
<dbReference type="GO" id="GO:0004180">
    <property type="term" value="F:carboxypeptidase activity"/>
    <property type="evidence" value="ECO:0007669"/>
    <property type="project" value="UniProtKB-KW"/>
</dbReference>
<comment type="similarity">
    <text evidence="2 15">Belongs to the peptidase M3 family.</text>
</comment>
<comment type="caution">
    <text evidence="18">The sequence shown here is derived from an EMBL/GenBank/DDBJ whole genome shotgun (WGS) entry which is preliminary data.</text>
</comment>
<dbReference type="SUPFAM" id="SSF55486">
    <property type="entry name" value="Metalloproteases ('zincins'), catalytic domain"/>
    <property type="match status" value="1"/>
</dbReference>
<dbReference type="Gene3D" id="1.10.1370.10">
    <property type="entry name" value="Neurolysin, domain 3"/>
    <property type="match status" value="1"/>
</dbReference>
<dbReference type="FunFam" id="3.40.390.10:FF:000009">
    <property type="entry name" value="Oligopeptidase A"/>
    <property type="match status" value="1"/>
</dbReference>
<organism evidence="18 19">
    <name type="scientific">Sphingomonas glacialis</name>
    <dbReference type="NCBI Taxonomy" id="658225"/>
    <lineage>
        <taxon>Bacteria</taxon>
        <taxon>Pseudomonadati</taxon>
        <taxon>Pseudomonadota</taxon>
        <taxon>Alphaproteobacteria</taxon>
        <taxon>Sphingomonadales</taxon>
        <taxon>Sphingomonadaceae</taxon>
        <taxon>Sphingomonas</taxon>
    </lineage>
</organism>
<evidence type="ECO:0000256" key="3">
    <source>
        <dbReference type="ARBA" id="ARBA00022490"/>
    </source>
</evidence>
<dbReference type="OrthoDB" id="9773538at2"/>
<sequence length="702" mass="77215">MRHTLLLATVAAAIGIAPAEAANPFAQRSTLPYQAPPFDKIQDGDYQPAIEQGIVESLAEVRAIADNPAAPTFDNTIVAMERQGQMLARAQAAFGQVAQANTNPTLQAAQAALAPKLAAYGDTIYLDPKLFARVKTLHANKASLKLDAEQAMLVGEYYTSFVRAGAQLSAADQTTLRDLNRQISTAGIAFRQRLLAATKAGALVLDDPAKLAGMTPGEVQSAARDAADRKLPGKYLLPLQNTTGQPALEALSDRATRKALFDQSWTRTEKGDANDTRAAILQLIALRARKANLLGYKTWADYSLAEQMAKTADTARGFLDALDAPTAAAQAAQVGELQQAIDAEKGGFKLEPWDWELYAEKVRKAKFDLDLNETKPYLEIWNVLENGVFYAANQLYGVTFKRRTDIPTYHPDIRVYEVFEEGGKPLGLAYFDYWKRDNKSGGAWMNSFVRQAKIFGTKPVIANTANFTKPAAGQPGLVTFSDVRTMFHEFGHGLHGFFANQTYPTLSGTAVARDFVEFPSQFNEHWALEPRVLAHYAHHYQTGAAMPQPLVDKIKRAETFNQGYSFGETLAAAQLDMAWHSVPATAVPTDVDAFEAKALGATGLDVAHVPPRYRSSYFAHIWGSGYAAGYYAYLWTDMIQQNVYDWFEQHGGMTRANGQRLRDLVLSRGHTEDYNVMFRAMTGHEPQVAPLLRKHGLDLAKP</sequence>
<comment type="catalytic activity">
    <reaction evidence="10">
        <text>Hydrolysis of unblocked, C-terminal dipeptides from oligopeptides, with broad specificity. Does not hydrolyze bonds in which P1' is Pro, or both P1 and P1' are Gly.</text>
        <dbReference type="EC" id="3.4.15.5"/>
    </reaction>
</comment>
<dbReference type="GO" id="GO:0008241">
    <property type="term" value="F:peptidyl-dipeptidase activity"/>
    <property type="evidence" value="ECO:0007669"/>
    <property type="project" value="UniProtKB-EC"/>
</dbReference>
<proteinExistence type="inferred from homology"/>
<gene>
    <name evidence="18" type="ORF">EAH76_19170</name>
</gene>
<evidence type="ECO:0000256" key="11">
    <source>
        <dbReference type="ARBA" id="ARBA00054529"/>
    </source>
</evidence>
<dbReference type="Proteomes" id="UP000319931">
    <property type="component" value="Unassembled WGS sequence"/>
</dbReference>
<evidence type="ECO:0000256" key="8">
    <source>
        <dbReference type="ARBA" id="ARBA00022833"/>
    </source>
</evidence>
<evidence type="ECO:0000256" key="13">
    <source>
        <dbReference type="ARBA" id="ARBA00070755"/>
    </source>
</evidence>
<dbReference type="AlphaFoldDB" id="A0A502FIX1"/>
<dbReference type="InterPro" id="IPR034005">
    <property type="entry name" value="M3A_DCP"/>
</dbReference>
<accession>A0A502FIX1</accession>
<evidence type="ECO:0000256" key="6">
    <source>
        <dbReference type="ARBA" id="ARBA00022723"/>
    </source>
</evidence>